<name>A0A2W7MHI5_9BACI</name>
<comment type="similarity">
    <text evidence="2">Belongs to the threonine aldolase family.</text>
</comment>
<dbReference type="InterPro" id="IPR015421">
    <property type="entry name" value="PyrdxlP-dep_Trfase_major"/>
</dbReference>
<evidence type="ECO:0000256" key="1">
    <source>
        <dbReference type="ARBA" id="ARBA00001933"/>
    </source>
</evidence>
<organism evidence="5 6">
    <name type="scientific">Psychrobacillus insolitus</name>
    <dbReference type="NCBI Taxonomy" id="1461"/>
    <lineage>
        <taxon>Bacteria</taxon>
        <taxon>Bacillati</taxon>
        <taxon>Bacillota</taxon>
        <taxon>Bacilli</taxon>
        <taxon>Bacillales</taxon>
        <taxon>Bacillaceae</taxon>
        <taxon>Psychrobacillus</taxon>
    </lineage>
</organism>
<dbReference type="GO" id="GO:0006520">
    <property type="term" value="P:amino acid metabolic process"/>
    <property type="evidence" value="ECO:0007669"/>
    <property type="project" value="InterPro"/>
</dbReference>
<comment type="caution">
    <text evidence="5">The sequence shown here is derived from an EMBL/GenBank/DDBJ whole genome shotgun (WGS) entry which is preliminary data.</text>
</comment>
<keyword evidence="3" id="KW-0663">Pyridoxal phosphate</keyword>
<dbReference type="InterPro" id="IPR015422">
    <property type="entry name" value="PyrdxlP-dep_Trfase_small"/>
</dbReference>
<comment type="cofactor">
    <cofactor evidence="1">
        <name>pyridoxal 5'-phosphate</name>
        <dbReference type="ChEBI" id="CHEBI:597326"/>
    </cofactor>
</comment>
<dbReference type="SUPFAM" id="SSF53383">
    <property type="entry name" value="PLP-dependent transferases"/>
    <property type="match status" value="1"/>
</dbReference>
<dbReference type="AlphaFoldDB" id="A0A2W7MHI5"/>
<dbReference type="RefSeq" id="WP_111439052.1">
    <property type="nucleotide sequence ID" value="NZ_QKZI01000002.1"/>
</dbReference>
<dbReference type="PANTHER" id="PTHR48097">
    <property type="entry name" value="L-THREONINE ALDOLASE-RELATED"/>
    <property type="match status" value="1"/>
</dbReference>
<evidence type="ECO:0000259" key="4">
    <source>
        <dbReference type="Pfam" id="PF01212"/>
    </source>
</evidence>
<evidence type="ECO:0000313" key="5">
    <source>
        <dbReference type="EMBL" id="PZX05591.1"/>
    </source>
</evidence>
<dbReference type="Gene3D" id="3.40.640.10">
    <property type="entry name" value="Type I PLP-dependent aspartate aminotransferase-like (Major domain)"/>
    <property type="match status" value="1"/>
</dbReference>
<dbReference type="InterPro" id="IPR001597">
    <property type="entry name" value="ArAA_b-elim_lyase/Thr_aldolase"/>
</dbReference>
<dbReference type="PANTHER" id="PTHR48097:SF5">
    <property type="entry name" value="LOW SPECIFICITY L-THREONINE ALDOLASE"/>
    <property type="match status" value="1"/>
</dbReference>
<accession>A0A2W7MHI5</accession>
<evidence type="ECO:0000313" key="6">
    <source>
        <dbReference type="Proteomes" id="UP000248646"/>
    </source>
</evidence>
<dbReference type="InterPro" id="IPR015424">
    <property type="entry name" value="PyrdxlP-dep_Trfase"/>
</dbReference>
<evidence type="ECO:0000256" key="2">
    <source>
        <dbReference type="ARBA" id="ARBA00006966"/>
    </source>
</evidence>
<dbReference type="OrthoDB" id="9774495at2"/>
<protein>
    <submittedName>
        <fullName evidence="5">L-threonine aldolase</fullName>
    </submittedName>
</protein>
<dbReference type="Proteomes" id="UP000248646">
    <property type="component" value="Unassembled WGS sequence"/>
</dbReference>
<proteinExistence type="inferred from homology"/>
<reference evidence="5 6" key="1">
    <citation type="submission" date="2018-06" db="EMBL/GenBank/DDBJ databases">
        <title>Genomic Encyclopedia of Type Strains, Phase IV (KMG-IV): sequencing the most valuable type-strain genomes for metagenomic binning, comparative biology and taxonomic classification.</title>
        <authorList>
            <person name="Goeker M."/>
        </authorList>
    </citation>
    <scope>NUCLEOTIDE SEQUENCE [LARGE SCALE GENOMIC DNA]</scope>
    <source>
        <strain evidence="5 6">DSM 5</strain>
    </source>
</reference>
<dbReference type="GO" id="GO:0016829">
    <property type="term" value="F:lyase activity"/>
    <property type="evidence" value="ECO:0007669"/>
    <property type="project" value="InterPro"/>
</dbReference>
<dbReference type="Gene3D" id="3.90.1150.10">
    <property type="entry name" value="Aspartate Aminotransferase, domain 1"/>
    <property type="match status" value="1"/>
</dbReference>
<evidence type="ECO:0000256" key="3">
    <source>
        <dbReference type="ARBA" id="ARBA00022898"/>
    </source>
</evidence>
<sequence>MYSFKNDYTEGAHPRILQALIESNFDQEEGYGRDRFTLKAISLLKEKMANPNVDIHLVSGGTQTNLTAISAFLRPHEAVIATTAGHVFTHETGAIEATGHKVISVETEDGKLNPAKIIEVLNSHTDEHMVKPKLVYISNTTEIGSIYNKRELTDLKAFCEEYNLFLYMDGARLGSALCSVDNDLQLSDIPALVDAFYIGGTKNGALLGEALVITRNSLKEDFRFHLKQKGALLAKGRLLGIQFYELFRDDLFLDLAKHANKMANILSEGCRNAGFSFLIDSPSNQLFPIFPDTLIAELQKSYSFYVWEQIDATNSAVRLVTSWATKEEEVRAFVEEINRVGK</sequence>
<gene>
    <name evidence="5" type="ORF">C7437_10243</name>
</gene>
<keyword evidence="6" id="KW-1185">Reference proteome</keyword>
<dbReference type="Pfam" id="PF01212">
    <property type="entry name" value="Beta_elim_lyase"/>
    <property type="match status" value="1"/>
</dbReference>
<dbReference type="EMBL" id="QKZI01000002">
    <property type="protein sequence ID" value="PZX05591.1"/>
    <property type="molecule type" value="Genomic_DNA"/>
</dbReference>
<feature type="domain" description="Aromatic amino acid beta-eliminating lyase/threonine aldolase" evidence="4">
    <location>
        <begin position="16"/>
        <end position="275"/>
    </location>
</feature>